<accession>A0A494WV87</accession>
<reference evidence="2 3" key="1">
    <citation type="submission" date="2018-10" db="EMBL/GenBank/DDBJ databases">
        <authorList>
            <person name="Grouzdev D.S."/>
            <person name="Krutkina M.S."/>
            <person name="Tourova T.P."/>
            <person name="Nazina T.N."/>
        </authorList>
    </citation>
    <scope>NUCLEOTIDE SEQUENCE [LARGE SCALE GENOMIC DNA]</scope>
    <source>
        <strain evidence="2 3">435</strain>
    </source>
</reference>
<comment type="caution">
    <text evidence="2">The sequence shown here is derived from an EMBL/GenBank/DDBJ whole genome shotgun (WGS) entry which is preliminary data.</text>
</comment>
<evidence type="ECO:0000313" key="3">
    <source>
        <dbReference type="Proteomes" id="UP000271256"/>
    </source>
</evidence>
<keyword evidence="3" id="KW-1185">Reference proteome</keyword>
<dbReference type="Proteomes" id="UP000271256">
    <property type="component" value="Unassembled WGS sequence"/>
</dbReference>
<dbReference type="Pfam" id="PF09823">
    <property type="entry name" value="DUF2357"/>
    <property type="match status" value="1"/>
</dbReference>
<gene>
    <name evidence="2" type="ORF">D7024_03380</name>
</gene>
<dbReference type="InterPro" id="IPR007505">
    <property type="entry name" value="PDDEXK_7"/>
</dbReference>
<feature type="domain" description="DUF2357" evidence="1">
    <location>
        <begin position="1"/>
        <end position="103"/>
    </location>
</feature>
<name>A0A494WV87_9FIRM</name>
<dbReference type="OrthoDB" id="11970at2"/>
<organism evidence="2 3">
    <name type="scientific">Desulfofundulus salinus</name>
    <dbReference type="NCBI Taxonomy" id="2419843"/>
    <lineage>
        <taxon>Bacteria</taxon>
        <taxon>Bacillati</taxon>
        <taxon>Bacillota</taxon>
        <taxon>Clostridia</taxon>
        <taxon>Eubacteriales</taxon>
        <taxon>Peptococcaceae</taxon>
        <taxon>Desulfofundulus</taxon>
    </lineage>
</organism>
<proteinExistence type="predicted"/>
<dbReference type="InterPro" id="IPR018633">
    <property type="entry name" value="DUF2357"/>
</dbReference>
<dbReference type="AlphaFoldDB" id="A0A494WV87"/>
<protein>
    <submittedName>
        <fullName evidence="2">DUF2357 domain-containing protein</fullName>
    </submittedName>
</protein>
<sequence>MPTKILEIRKRIDIDTFENRFVKWIITSIQNKLRHFQRVYRRTFADSSVFDERIIEMTDSMWNRLYKMKRFSFLVDVGDLHRIDTLSLVLQMAPGYREVYKYYLMLVKGLSLQSDIFHISIKDLAQLYEYWCFLKLHSILRDRYQLEKHDLIRVNNTGLTVRLDKSRRASIYYTNPQNNEKIVLSYNNLLNTKMPTTSQRPDSMLTLKKEDGDVEYQYVFDAKYRLNPALPGSEYYSKYRKPGPEEDDINTMHRYRDAILYSRGEEIAKTVFGAYIFSLTRIVVIMQA</sequence>
<dbReference type="EMBL" id="RBWE01000001">
    <property type="protein sequence ID" value="RKO66082.1"/>
    <property type="molecule type" value="Genomic_DNA"/>
</dbReference>
<dbReference type="RefSeq" id="WP_121450527.1">
    <property type="nucleotide sequence ID" value="NZ_RBWE01000001.1"/>
</dbReference>
<evidence type="ECO:0000313" key="2">
    <source>
        <dbReference type="EMBL" id="RKO66082.1"/>
    </source>
</evidence>
<evidence type="ECO:0000259" key="1">
    <source>
        <dbReference type="Pfam" id="PF09823"/>
    </source>
</evidence>
<dbReference type="Pfam" id="PF04411">
    <property type="entry name" value="PDDEXK_7"/>
    <property type="match status" value="1"/>
</dbReference>